<keyword evidence="1" id="KW-1133">Transmembrane helix</keyword>
<accession>A0AAD4T0P0</accession>
<evidence type="ECO:0000313" key="2">
    <source>
        <dbReference type="EMBL" id="KAI3928636.1"/>
    </source>
</evidence>
<proteinExistence type="predicted"/>
<evidence type="ECO:0000256" key="1">
    <source>
        <dbReference type="SAM" id="Phobius"/>
    </source>
</evidence>
<protein>
    <submittedName>
        <fullName evidence="2">Uncharacterized protein</fullName>
    </submittedName>
</protein>
<keyword evidence="1" id="KW-0812">Transmembrane</keyword>
<gene>
    <name evidence="2" type="ORF">MKW98_024237</name>
</gene>
<dbReference type="Proteomes" id="UP001202328">
    <property type="component" value="Unassembled WGS sequence"/>
</dbReference>
<dbReference type="EMBL" id="JAJJMB010007708">
    <property type="protein sequence ID" value="KAI3928636.1"/>
    <property type="molecule type" value="Genomic_DNA"/>
</dbReference>
<reference evidence="2" key="1">
    <citation type="submission" date="2022-04" db="EMBL/GenBank/DDBJ databases">
        <title>A functionally conserved STORR gene fusion in Papaver species that diverged 16.8 million years ago.</title>
        <authorList>
            <person name="Catania T."/>
        </authorList>
    </citation>
    <scope>NUCLEOTIDE SEQUENCE</scope>
    <source>
        <strain evidence="2">S-188037</strain>
    </source>
</reference>
<dbReference type="AlphaFoldDB" id="A0AAD4T0P0"/>
<evidence type="ECO:0000313" key="3">
    <source>
        <dbReference type="Proteomes" id="UP001202328"/>
    </source>
</evidence>
<organism evidence="2 3">
    <name type="scientific">Papaver atlanticum</name>
    <dbReference type="NCBI Taxonomy" id="357466"/>
    <lineage>
        <taxon>Eukaryota</taxon>
        <taxon>Viridiplantae</taxon>
        <taxon>Streptophyta</taxon>
        <taxon>Embryophyta</taxon>
        <taxon>Tracheophyta</taxon>
        <taxon>Spermatophyta</taxon>
        <taxon>Magnoliopsida</taxon>
        <taxon>Ranunculales</taxon>
        <taxon>Papaveraceae</taxon>
        <taxon>Papaveroideae</taxon>
        <taxon>Papaver</taxon>
    </lineage>
</organism>
<keyword evidence="3" id="KW-1185">Reference proteome</keyword>
<feature type="transmembrane region" description="Helical" evidence="1">
    <location>
        <begin position="36"/>
        <end position="54"/>
    </location>
</feature>
<comment type="caution">
    <text evidence="2">The sequence shown here is derived from an EMBL/GenBank/DDBJ whole genome shotgun (WGS) entry which is preliminary data.</text>
</comment>
<keyword evidence="1" id="KW-0472">Membrane</keyword>
<sequence length="142" mass="16000">MIVIASTERLHLDVPNQFYKVPLIAKRKASSCTRHLVLNSVVAVVEVMVMVVGVETTIEMEALSLIDINMVETVRDHTDGNAYAFHRAHELRYMKSKASFLLGLFVPRGDKEFKAKDISDWKQYVYLVRNCCHGVVSSTGSI</sequence>
<name>A0AAD4T0P0_9MAGN</name>